<dbReference type="GO" id="GO:0046872">
    <property type="term" value="F:metal ion binding"/>
    <property type="evidence" value="ECO:0007669"/>
    <property type="project" value="UniProtKB-KW"/>
</dbReference>
<dbReference type="InterPro" id="IPR017900">
    <property type="entry name" value="4Fe4S_Fe_S_CS"/>
</dbReference>
<proteinExistence type="predicted"/>
<dbReference type="GO" id="GO:0050418">
    <property type="term" value="F:hydroxylamine reductase activity"/>
    <property type="evidence" value="ECO:0007669"/>
    <property type="project" value="TreeGrafter"/>
</dbReference>
<dbReference type="InterPro" id="IPR011254">
    <property type="entry name" value="Prismane-like_sf"/>
</dbReference>
<organism evidence="6">
    <name type="scientific">groundwater metagenome</name>
    <dbReference type="NCBI Taxonomy" id="717931"/>
    <lineage>
        <taxon>unclassified sequences</taxon>
        <taxon>metagenomes</taxon>
        <taxon>ecological metagenomes</taxon>
    </lineage>
</organism>
<evidence type="ECO:0000259" key="5">
    <source>
        <dbReference type="PROSITE" id="PS51379"/>
    </source>
</evidence>
<dbReference type="InterPro" id="IPR009051">
    <property type="entry name" value="Helical_ferredxn"/>
</dbReference>
<sequence length="912" mass="101848">MEEKQEIKEKPQILIKGGDELERTGKFINPNVTDLRNWDANLLGRFKPKYYAFIQQCQYCAFGPCDLSKNRKGACGMRLNPQMAREALVTAIAGASSYIARACELNDAIIMEHTYFAELILEDKNFMTTTTTTTFINLLCGYEPKTTGDLKKALRYANEQIVHLISATHMGQEASDFDFNSKIFHAGMLSLLAMEIYEILRKFSNNNEGLNNNEGNKINKTNKFEIGFGAIDKSKGIVLIIGDYVPNIAQIINSSAGLEIIHLGSGAFDFNEGVKIGGNSASELIYEKIGLADVIVIGTGNVRTDVIENAKKSGTPVIAVSDRNMAGLADLSGLSADEIFKKLMSGEISGCYIKDSEKPADVVGMLATTKKGRNLKNFDMEFIDAGLIKTTGECINCGLCKKACPVGVDARLIIQSINRIFNNKTESCETKTSENMLAPPVKSKDKIVNLLKQKEYTVTNLAKETGCSTQYIYNVLEKISKEKNNEISKRAVGKNTYYSLIKGLNEYYKIIEQAKNCVECGNCTRNCQNNIRISDLIIAIKEGKEIKAKEIFILKKCAMCGLCQEKCPKKINIKEVVRVERERRNIIEDIKFLTKEEILESLEKCIFCGRCESQCPKQIPIISVFTEIYREKFTDKKASITVSHADISIPKDARVLLVLGDANFPNGTQELGKILDEFLNRNFLIFTAGDAAISIRSLHSGISKSEIAESNLTHENLINLGSLSAGIHLIEKIIEMTGKDINKSPVGNVVEIADYIANKVSIAAMFWGASTQENFAVAQGLMRLGIPIIFGQQGIKYRRELRGDIVIDYSKDDYNGNYNEVLKKISPKNFSFPHLCIAAKTKEEAMLLIPKLVFRNFDSEEVRAKKIADYVEIYRKYSSDKTKEIPDDIKNFVRNEKDIPEAYKNSIRKIIN</sequence>
<evidence type="ECO:0000256" key="3">
    <source>
        <dbReference type="ARBA" id="ARBA00023004"/>
    </source>
</evidence>
<dbReference type="Pfam" id="PF13183">
    <property type="entry name" value="Fer4_8"/>
    <property type="match status" value="1"/>
</dbReference>
<feature type="domain" description="4Fe-4S ferredoxin-type" evidence="5">
    <location>
        <begin position="595"/>
        <end position="625"/>
    </location>
</feature>
<dbReference type="PANTHER" id="PTHR30109:SF6">
    <property type="entry name" value="ACETYL-COA DECARBONYLASE_SYNTHASE COMPLEX SUBUNIT ALPHA"/>
    <property type="match status" value="1"/>
</dbReference>
<keyword evidence="2" id="KW-0479">Metal-binding</keyword>
<dbReference type="Gene3D" id="1.10.1060.10">
    <property type="entry name" value="Alpha-helical ferredoxin"/>
    <property type="match status" value="1"/>
</dbReference>
<dbReference type="Gene3D" id="1.10.8.190">
    <property type="entry name" value="Carbon monoxide dehydrogenase alpha subunit. Chain M, domain 1"/>
    <property type="match status" value="1"/>
</dbReference>
<dbReference type="Gene3D" id="3.40.50.2030">
    <property type="match status" value="2"/>
</dbReference>
<feature type="domain" description="4Fe-4S ferredoxin-type" evidence="5">
    <location>
        <begin position="507"/>
        <end position="536"/>
    </location>
</feature>
<dbReference type="PROSITE" id="PS51379">
    <property type="entry name" value="4FE4S_FER_2"/>
    <property type="match status" value="4"/>
</dbReference>
<dbReference type="SUPFAM" id="SSF46548">
    <property type="entry name" value="alpha-helical ferredoxin"/>
    <property type="match status" value="2"/>
</dbReference>
<dbReference type="InterPro" id="IPR017896">
    <property type="entry name" value="4Fe4S_Fe-S-bd"/>
</dbReference>
<evidence type="ECO:0000256" key="2">
    <source>
        <dbReference type="ARBA" id="ARBA00022723"/>
    </source>
</evidence>
<dbReference type="GO" id="GO:0004601">
    <property type="term" value="F:peroxidase activity"/>
    <property type="evidence" value="ECO:0007669"/>
    <property type="project" value="TreeGrafter"/>
</dbReference>
<accession>A0A098E6P6</accession>
<keyword evidence="3" id="KW-0408">Iron</keyword>
<keyword evidence="6" id="KW-0560">Oxidoreductase</keyword>
<feature type="domain" description="4Fe-4S ferredoxin-type" evidence="5">
    <location>
        <begin position="385"/>
        <end position="408"/>
    </location>
</feature>
<dbReference type="EC" id="1.2.99.2" evidence="6"/>
<reference evidence="6" key="1">
    <citation type="submission" date="2014-09" db="EMBL/GenBank/DDBJ databases">
        <authorList>
            <person name="Probst J Alexander"/>
        </authorList>
    </citation>
    <scope>NUCLEOTIDE SEQUENCE</scope>
</reference>
<evidence type="ECO:0000256" key="4">
    <source>
        <dbReference type="ARBA" id="ARBA00023014"/>
    </source>
</evidence>
<dbReference type="Pfam" id="PF03063">
    <property type="entry name" value="Prismane"/>
    <property type="match status" value="1"/>
</dbReference>
<dbReference type="InterPro" id="IPR016099">
    <property type="entry name" value="Prismane-like_a/b-sand"/>
</dbReference>
<keyword evidence="1" id="KW-0533">Nickel</keyword>
<evidence type="ECO:0000313" key="6">
    <source>
        <dbReference type="EMBL" id="CEG11632.1"/>
    </source>
</evidence>
<dbReference type="EMBL" id="CCXY01000063">
    <property type="protein sequence ID" value="CEG11632.1"/>
    <property type="molecule type" value="Genomic_DNA"/>
</dbReference>
<evidence type="ECO:0000256" key="1">
    <source>
        <dbReference type="ARBA" id="ARBA00022596"/>
    </source>
</evidence>
<dbReference type="SUPFAM" id="SSF56821">
    <property type="entry name" value="Prismane protein-like"/>
    <property type="match status" value="1"/>
</dbReference>
<dbReference type="GO" id="GO:0042542">
    <property type="term" value="P:response to hydrogen peroxide"/>
    <property type="evidence" value="ECO:0007669"/>
    <property type="project" value="TreeGrafter"/>
</dbReference>
<name>A0A098E6P6_9ZZZZ</name>
<feature type="domain" description="4Fe-4S ferredoxin-type" evidence="5">
    <location>
        <begin position="548"/>
        <end position="576"/>
    </location>
</feature>
<dbReference type="InterPro" id="IPR004137">
    <property type="entry name" value="HCP/CODH"/>
</dbReference>
<dbReference type="GO" id="GO:0051536">
    <property type="term" value="F:iron-sulfur cluster binding"/>
    <property type="evidence" value="ECO:0007669"/>
    <property type="project" value="UniProtKB-KW"/>
</dbReference>
<gene>
    <name evidence="6" type="primary">cdhA2</name>
    <name evidence="6" type="ORF">MSIBF_A1550002</name>
</gene>
<dbReference type="PANTHER" id="PTHR30109">
    <property type="entry name" value="HYDROXYLAMINE REDUCTASE"/>
    <property type="match status" value="1"/>
</dbReference>
<dbReference type="AlphaFoldDB" id="A0A098E6P6"/>
<keyword evidence="4" id="KW-0411">Iron-sulfur</keyword>
<protein>
    <submittedName>
        <fullName evidence="6">Putative CO dehydrogenase/acetyl-CoA synthase subunit alpha 2</fullName>
        <ecNumber evidence="6">1.2.99.2</ecNumber>
    </submittedName>
</protein>
<dbReference type="PROSITE" id="PS00198">
    <property type="entry name" value="4FE4S_FER_1"/>
    <property type="match status" value="3"/>
</dbReference>